<accession>A0ABY2TL96</accession>
<reference evidence="2 3" key="1">
    <citation type="submission" date="2018-05" db="EMBL/GenBank/DDBJ databases">
        <title>Novel Campyloabacter and Helicobacter Species and Strains.</title>
        <authorList>
            <person name="Mannion A.J."/>
            <person name="Shen Z."/>
            <person name="Fox J.G."/>
        </authorList>
    </citation>
    <scope>NUCLEOTIDE SEQUENCE [LARGE SCALE GENOMIC DNA]</scope>
    <source>
        <strain evidence="3">MIT10-5678</strain>
    </source>
</reference>
<evidence type="ECO:0000313" key="2">
    <source>
        <dbReference type="EMBL" id="TKX34747.1"/>
    </source>
</evidence>
<dbReference type="EMBL" id="NXLY01000001">
    <property type="protein sequence ID" value="TKX34747.1"/>
    <property type="molecule type" value="Genomic_DNA"/>
</dbReference>
<keyword evidence="1" id="KW-0812">Transmembrane</keyword>
<keyword evidence="1" id="KW-1133">Transmembrane helix</keyword>
<keyword evidence="1" id="KW-0472">Membrane</keyword>
<organism evidence="2 3">
    <name type="scientific">Campylobacter taeniopygiae</name>
    <dbReference type="NCBI Taxonomy" id="2510188"/>
    <lineage>
        <taxon>Bacteria</taxon>
        <taxon>Pseudomonadati</taxon>
        <taxon>Campylobacterota</taxon>
        <taxon>Epsilonproteobacteria</taxon>
        <taxon>Campylobacterales</taxon>
        <taxon>Campylobacteraceae</taxon>
        <taxon>Campylobacter</taxon>
    </lineage>
</organism>
<proteinExistence type="predicted"/>
<name>A0ABY2TL96_9BACT</name>
<evidence type="ECO:0000313" key="3">
    <source>
        <dbReference type="Proteomes" id="UP000309584"/>
    </source>
</evidence>
<dbReference type="Proteomes" id="UP000309584">
    <property type="component" value="Unassembled WGS sequence"/>
</dbReference>
<sequence length="73" mass="9070">MKKKNSFKALFFLSLKKINFFSKKNHSNDFFKLFFLVNFIFFVFFLNKIYIYFIFFIIFLACFLFILKKAIYL</sequence>
<gene>
    <name evidence="2" type="ORF">CQA75_00420</name>
</gene>
<comment type="caution">
    <text evidence="2">The sequence shown here is derived from an EMBL/GenBank/DDBJ whole genome shotgun (WGS) entry which is preliminary data.</text>
</comment>
<protein>
    <submittedName>
        <fullName evidence="2">Uncharacterized protein</fullName>
    </submittedName>
</protein>
<evidence type="ECO:0000256" key="1">
    <source>
        <dbReference type="SAM" id="Phobius"/>
    </source>
</evidence>
<keyword evidence="3" id="KW-1185">Reference proteome</keyword>
<feature type="transmembrane region" description="Helical" evidence="1">
    <location>
        <begin position="30"/>
        <end position="46"/>
    </location>
</feature>